<keyword evidence="3 4" id="KW-1015">Disulfide bond</keyword>
<dbReference type="Pfam" id="PF00084">
    <property type="entry name" value="Sushi"/>
    <property type="match status" value="6"/>
</dbReference>
<dbReference type="AlphaFoldDB" id="A0A087U2B9"/>
<keyword evidence="4" id="KW-0768">Sushi</keyword>
<evidence type="ECO:0000259" key="6">
    <source>
        <dbReference type="PROSITE" id="PS50923"/>
    </source>
</evidence>
<dbReference type="STRING" id="407821.A0A087U2B9"/>
<evidence type="ECO:0000256" key="4">
    <source>
        <dbReference type="PROSITE-ProRule" id="PRU00302"/>
    </source>
</evidence>
<dbReference type="OMA" id="IVPTCEE"/>
<dbReference type="InterPro" id="IPR035976">
    <property type="entry name" value="Sushi/SCR/CCP_sf"/>
</dbReference>
<feature type="disulfide bond" evidence="4">
    <location>
        <begin position="376"/>
        <end position="403"/>
    </location>
</feature>
<gene>
    <name evidence="7" type="ORF">X975_09480</name>
</gene>
<keyword evidence="1 5" id="KW-0732">Signal</keyword>
<feature type="signal peptide" evidence="5">
    <location>
        <begin position="1"/>
        <end position="25"/>
    </location>
</feature>
<name>A0A087U2B9_STEMI</name>
<dbReference type="EMBL" id="KK117831">
    <property type="protein sequence ID" value="KFM71508.1"/>
    <property type="molecule type" value="Genomic_DNA"/>
</dbReference>
<feature type="domain" description="Sushi" evidence="6">
    <location>
        <begin position="162"/>
        <end position="219"/>
    </location>
</feature>
<evidence type="ECO:0000256" key="1">
    <source>
        <dbReference type="ARBA" id="ARBA00022729"/>
    </source>
</evidence>
<dbReference type="InterPro" id="IPR000436">
    <property type="entry name" value="Sushi_SCR_CCP_dom"/>
</dbReference>
<feature type="non-terminal residue" evidence="7">
    <location>
        <position position="407"/>
    </location>
</feature>
<evidence type="ECO:0000256" key="5">
    <source>
        <dbReference type="SAM" id="SignalP"/>
    </source>
</evidence>
<dbReference type="InterPro" id="IPR051277">
    <property type="entry name" value="SEZ6_CSMD_C4BPB_Regulators"/>
</dbReference>
<dbReference type="CDD" id="cd00033">
    <property type="entry name" value="CCP"/>
    <property type="match status" value="6"/>
</dbReference>
<dbReference type="PANTHER" id="PTHR45656">
    <property type="entry name" value="PROTEIN CBR-CLEC-78"/>
    <property type="match status" value="1"/>
</dbReference>
<organism evidence="7 8">
    <name type="scientific">Stegodyphus mimosarum</name>
    <name type="common">African social velvet spider</name>
    <dbReference type="NCBI Taxonomy" id="407821"/>
    <lineage>
        <taxon>Eukaryota</taxon>
        <taxon>Metazoa</taxon>
        <taxon>Ecdysozoa</taxon>
        <taxon>Arthropoda</taxon>
        <taxon>Chelicerata</taxon>
        <taxon>Arachnida</taxon>
        <taxon>Araneae</taxon>
        <taxon>Araneomorphae</taxon>
        <taxon>Entelegynae</taxon>
        <taxon>Eresoidea</taxon>
        <taxon>Eresidae</taxon>
        <taxon>Stegodyphus</taxon>
    </lineage>
</organism>
<feature type="disulfide bond" evidence="4">
    <location>
        <begin position="190"/>
        <end position="217"/>
    </location>
</feature>
<dbReference type="SMART" id="SM00032">
    <property type="entry name" value="CCP"/>
    <property type="match status" value="6"/>
</dbReference>
<dbReference type="PROSITE" id="PS50923">
    <property type="entry name" value="SUSHI"/>
    <property type="match status" value="6"/>
</dbReference>
<proteinExistence type="predicted"/>
<dbReference type="PANTHER" id="PTHR45656:SF4">
    <property type="entry name" value="PROTEIN CBR-CLEC-78"/>
    <property type="match status" value="1"/>
</dbReference>
<comment type="caution">
    <text evidence="4">Lacks conserved residue(s) required for the propagation of feature annotation.</text>
</comment>
<evidence type="ECO:0000256" key="3">
    <source>
        <dbReference type="ARBA" id="ARBA00023157"/>
    </source>
</evidence>
<protein>
    <submittedName>
        <fullName evidence="7">Sushi, von Willebrand factor type A, EGF and pentraxin domain-containing protein 1</fullName>
    </submittedName>
</protein>
<evidence type="ECO:0000313" key="7">
    <source>
        <dbReference type="EMBL" id="KFM71508.1"/>
    </source>
</evidence>
<evidence type="ECO:0000313" key="8">
    <source>
        <dbReference type="Proteomes" id="UP000054359"/>
    </source>
</evidence>
<feature type="domain" description="Sushi" evidence="6">
    <location>
        <begin position="222"/>
        <end position="284"/>
    </location>
</feature>
<keyword evidence="8" id="KW-1185">Reference proteome</keyword>
<reference evidence="7 8" key="1">
    <citation type="submission" date="2013-11" db="EMBL/GenBank/DDBJ databases">
        <title>Genome sequencing of Stegodyphus mimosarum.</title>
        <authorList>
            <person name="Bechsgaard J."/>
        </authorList>
    </citation>
    <scope>NUCLEOTIDE SEQUENCE [LARGE SCALE GENOMIC DNA]</scope>
</reference>
<sequence>MLQCRIHQLLFGICVATVLIHLALSDCIFPKKILPNGRIRYNAPGDVNLTRANEGYLLRFRCNRGHTRVGPKAILCADNEWTEQFPQCIKMECAEPPSISNGYYTMKTGIDDRIVIGSTATYSCDAGYELENETAAVLTCELDLKTNSVHWSNLTLRCVEKQSCSDPGVSVDGKREGDCCFIRDVVKYSCNEGFELVGVDTLVCLPDGNWTALRPLCRPLGDHCDLPPFITHGAVVGEKKGDFYLPYDEVEIMCEPGYKYQGSEEFNFCEEEIGWEFDFAECEEFFCDPPEPLGNGSIPEVGSTNATAFPYNFDITYVCNKGFRLIGDSWRFCDKKGWSKETPHCEEIKCPDPGVPEYGYRHGSNFEIGSKVTFSCFTTYKLIGSFERYCMPNGQWNGELARCDSEG</sequence>
<evidence type="ECO:0000256" key="2">
    <source>
        <dbReference type="ARBA" id="ARBA00022737"/>
    </source>
</evidence>
<keyword evidence="2" id="KW-0677">Repeat</keyword>
<dbReference type="Proteomes" id="UP000054359">
    <property type="component" value="Unassembled WGS sequence"/>
</dbReference>
<feature type="domain" description="Sushi" evidence="6">
    <location>
        <begin position="91"/>
        <end position="160"/>
    </location>
</feature>
<dbReference type="Gene3D" id="2.10.70.10">
    <property type="entry name" value="Complement Module, domain 1"/>
    <property type="match status" value="6"/>
</dbReference>
<feature type="domain" description="Sushi" evidence="6">
    <location>
        <begin position="348"/>
        <end position="405"/>
    </location>
</feature>
<feature type="chain" id="PRO_5001830185" evidence="5">
    <location>
        <begin position="26"/>
        <end position="407"/>
    </location>
</feature>
<dbReference type="OrthoDB" id="6127264at2759"/>
<dbReference type="SUPFAM" id="SSF57535">
    <property type="entry name" value="Complement control module/SCR domain"/>
    <property type="match status" value="6"/>
</dbReference>
<feature type="domain" description="Sushi" evidence="6">
    <location>
        <begin position="285"/>
        <end position="347"/>
    </location>
</feature>
<feature type="domain" description="Sushi" evidence="6">
    <location>
        <begin position="25"/>
        <end position="90"/>
    </location>
</feature>
<accession>A0A087U2B9</accession>